<organism evidence="1 2">
    <name type="scientific">Pseudanabaena cinerea FACHB-1277</name>
    <dbReference type="NCBI Taxonomy" id="2949581"/>
    <lineage>
        <taxon>Bacteria</taxon>
        <taxon>Bacillati</taxon>
        <taxon>Cyanobacteriota</taxon>
        <taxon>Cyanophyceae</taxon>
        <taxon>Pseudanabaenales</taxon>
        <taxon>Pseudanabaenaceae</taxon>
        <taxon>Pseudanabaena</taxon>
        <taxon>Pseudanabaena cinerea</taxon>
    </lineage>
</organism>
<gene>
    <name evidence="1" type="ORF">H6F44_00580</name>
</gene>
<protein>
    <submittedName>
        <fullName evidence="1">Type II toxin-antitoxin system HigB family toxin</fullName>
    </submittedName>
</protein>
<dbReference type="GO" id="GO:0004519">
    <property type="term" value="F:endonuclease activity"/>
    <property type="evidence" value="ECO:0007669"/>
    <property type="project" value="InterPro"/>
</dbReference>
<dbReference type="Proteomes" id="UP000631421">
    <property type="component" value="Unassembled WGS sequence"/>
</dbReference>
<dbReference type="RefSeq" id="WP_190348968.1">
    <property type="nucleotide sequence ID" value="NZ_JACJPY010000001.1"/>
</dbReference>
<reference evidence="1 2" key="1">
    <citation type="journal article" date="2015" name="ISME J.">
        <title>Draft Genome Sequence of Streptomyces incarnatus NRRL8089, which Produces the Nucleoside Antibiotic Sinefungin.</title>
        <authorList>
            <person name="Oshima K."/>
            <person name="Hattori M."/>
            <person name="Shimizu H."/>
            <person name="Fukuda K."/>
            <person name="Nemoto M."/>
            <person name="Inagaki K."/>
            <person name="Tamura T."/>
        </authorList>
    </citation>
    <scope>NUCLEOTIDE SEQUENCE [LARGE SCALE GENOMIC DNA]</scope>
    <source>
        <strain evidence="1 2">FACHB-1277</strain>
    </source>
</reference>
<sequence length="95" mass="11205">MHVISKKILRQFWEKHPDSEIPLTRWFKILDSQSFSNFASLRSVFPSADQVGDLTVFNIGGNKYRLIASVHFNRDKIYIRHVLTHLEYDKGGWKK</sequence>
<dbReference type="GO" id="GO:0110001">
    <property type="term" value="C:toxin-antitoxin complex"/>
    <property type="evidence" value="ECO:0007669"/>
    <property type="project" value="InterPro"/>
</dbReference>
<name>A0A926URC9_9CYAN</name>
<accession>A0A926URC9</accession>
<evidence type="ECO:0000313" key="1">
    <source>
        <dbReference type="EMBL" id="MBD2148630.1"/>
    </source>
</evidence>
<dbReference type="EMBL" id="JACJPY010000001">
    <property type="protein sequence ID" value="MBD2148630.1"/>
    <property type="molecule type" value="Genomic_DNA"/>
</dbReference>
<dbReference type="AlphaFoldDB" id="A0A926URC9"/>
<dbReference type="GO" id="GO:0003723">
    <property type="term" value="F:RNA binding"/>
    <property type="evidence" value="ECO:0007669"/>
    <property type="project" value="InterPro"/>
</dbReference>
<keyword evidence="2" id="KW-1185">Reference proteome</keyword>
<dbReference type="Pfam" id="PF09907">
    <property type="entry name" value="HigB_toxin"/>
    <property type="match status" value="1"/>
</dbReference>
<proteinExistence type="predicted"/>
<dbReference type="InterPro" id="IPR018669">
    <property type="entry name" value="Toxin_HigB"/>
</dbReference>
<evidence type="ECO:0000313" key="2">
    <source>
        <dbReference type="Proteomes" id="UP000631421"/>
    </source>
</evidence>
<comment type="caution">
    <text evidence="1">The sequence shown here is derived from an EMBL/GenBank/DDBJ whole genome shotgun (WGS) entry which is preliminary data.</text>
</comment>